<evidence type="ECO:0000259" key="3">
    <source>
        <dbReference type="Pfam" id="PF13192"/>
    </source>
</evidence>
<sequence>MVIKVLGSGCKKCQRLETRIKDVLRKENIEAQVEKVTDMMEISAYNVLSTPAMVINDKVVSSGKLLENEEISALIKAN</sequence>
<evidence type="ECO:0000256" key="1">
    <source>
        <dbReference type="PIRSR" id="PIRSR037031-50"/>
    </source>
</evidence>
<dbReference type="InterPro" id="IPR036249">
    <property type="entry name" value="Thioredoxin-like_sf"/>
</dbReference>
<dbReference type="Pfam" id="PF13192">
    <property type="entry name" value="Thioredoxin_3"/>
    <property type="match status" value="1"/>
</dbReference>
<name>A0A7L6N7K1_9MOLU</name>
<dbReference type="PANTHER" id="PTHR36450">
    <property type="entry name" value="THIOREDOXIN"/>
    <property type="match status" value="1"/>
</dbReference>
<reference evidence="4 5" key="1">
    <citation type="submission" date="2020-04" db="EMBL/GenBank/DDBJ databases">
        <authorList>
            <person name="Zheng R.K."/>
            <person name="Sun C.M."/>
        </authorList>
    </citation>
    <scope>NUCLEOTIDE SEQUENCE [LARGE SCALE GENOMIC DNA]</scope>
    <source>
        <strain evidence="5">zrk29</strain>
    </source>
</reference>
<keyword evidence="2" id="KW-1015">Disulfide bond</keyword>
<feature type="active site" description="Nucleophile" evidence="1">
    <location>
        <position position="10"/>
    </location>
</feature>
<dbReference type="NCBIfam" id="TIGR00412">
    <property type="entry name" value="redox_disulf_2"/>
    <property type="match status" value="1"/>
</dbReference>
<feature type="active site" description="Nucleophile" evidence="1">
    <location>
        <position position="13"/>
    </location>
</feature>
<keyword evidence="5" id="KW-1185">Reference proteome</keyword>
<evidence type="ECO:0000313" key="5">
    <source>
        <dbReference type="Proteomes" id="UP000512167"/>
    </source>
</evidence>
<dbReference type="AlphaFoldDB" id="A0A7L6N7K1"/>
<dbReference type="InterPro" id="IPR012336">
    <property type="entry name" value="Thioredoxin-like_fold"/>
</dbReference>
<protein>
    <submittedName>
        <fullName evidence="4">Thioredoxin family protein</fullName>
    </submittedName>
</protein>
<dbReference type="Proteomes" id="UP000512167">
    <property type="component" value="Chromosome"/>
</dbReference>
<evidence type="ECO:0000313" key="4">
    <source>
        <dbReference type="EMBL" id="QLY40519.1"/>
    </source>
</evidence>
<evidence type="ECO:0000256" key="2">
    <source>
        <dbReference type="PIRSR" id="PIRSR037031-51"/>
    </source>
</evidence>
<dbReference type="RefSeq" id="WP_312031358.1">
    <property type="nucleotide sequence ID" value="NZ_CP051151.1"/>
</dbReference>
<dbReference type="EMBL" id="CP051151">
    <property type="protein sequence ID" value="QLY40519.1"/>
    <property type="molecule type" value="Genomic_DNA"/>
</dbReference>
<accession>A0A7L6N7K1</accession>
<feature type="disulfide bond" description="Redox-active" evidence="2">
    <location>
        <begin position="10"/>
        <end position="13"/>
    </location>
</feature>
<dbReference type="PANTHER" id="PTHR36450:SF1">
    <property type="entry name" value="THIOREDOXIN"/>
    <property type="match status" value="1"/>
</dbReference>
<dbReference type="Gene3D" id="3.40.30.10">
    <property type="entry name" value="Glutaredoxin"/>
    <property type="match status" value="1"/>
</dbReference>
<dbReference type="SUPFAM" id="SSF52833">
    <property type="entry name" value="Thioredoxin-like"/>
    <property type="match status" value="1"/>
</dbReference>
<organism evidence="4 5">
    <name type="scientific">Hujiaoplasma nucleasis</name>
    <dbReference type="NCBI Taxonomy" id="2725268"/>
    <lineage>
        <taxon>Bacteria</taxon>
        <taxon>Bacillati</taxon>
        <taxon>Mycoplasmatota</taxon>
        <taxon>Mollicutes</taxon>
        <taxon>Candidatus Izemoplasmatales</taxon>
        <taxon>Hujiaoplasmataceae</taxon>
        <taxon>Hujiaoplasma</taxon>
    </lineage>
</organism>
<gene>
    <name evidence="4" type="ORF">HF295_06500</name>
</gene>
<dbReference type="KEGG" id="tbk:HF295_06500"/>
<dbReference type="PIRSF" id="PIRSF037031">
    <property type="entry name" value="Redox_disulphide_2"/>
    <property type="match status" value="1"/>
</dbReference>
<dbReference type="InterPro" id="IPR005243">
    <property type="entry name" value="THIRX-like_proc"/>
</dbReference>
<feature type="domain" description="Thioredoxin-like fold" evidence="3">
    <location>
        <begin position="1"/>
        <end position="76"/>
    </location>
</feature>
<keyword evidence="2" id="KW-0676">Redox-active center</keyword>
<proteinExistence type="predicted"/>